<reference evidence="2 3" key="1">
    <citation type="submission" date="2022-10" db="EMBL/GenBank/DDBJ databases">
        <title>Draft genome sequence of Streptomyces sp. YSPA8.</title>
        <authorList>
            <person name="Moriuchi R."/>
            <person name="Dohra H."/>
            <person name="Yamamura H."/>
            <person name="Kodani S."/>
        </authorList>
    </citation>
    <scope>NUCLEOTIDE SEQUENCE [LARGE SCALE GENOMIC DNA]</scope>
    <source>
        <strain evidence="2 3">YSPA8</strain>
    </source>
</reference>
<dbReference type="RefSeq" id="WP_323450145.1">
    <property type="nucleotide sequence ID" value="NZ_BSBI01000013.1"/>
</dbReference>
<feature type="region of interest" description="Disordered" evidence="1">
    <location>
        <begin position="171"/>
        <end position="192"/>
    </location>
</feature>
<evidence type="ECO:0000313" key="2">
    <source>
        <dbReference type="EMBL" id="GLF98159.1"/>
    </source>
</evidence>
<evidence type="ECO:0000256" key="1">
    <source>
        <dbReference type="SAM" id="MobiDB-lite"/>
    </source>
</evidence>
<evidence type="ECO:0000313" key="3">
    <source>
        <dbReference type="Proteomes" id="UP001291653"/>
    </source>
</evidence>
<gene>
    <name evidence="2" type="ORF">SYYSPA8_27700</name>
</gene>
<sequence length="192" mass="20608">MPGTRTDNVWIIEADGVPLEVPATIAGVREQLDGEQRAVFDREVERTAGNYLDRVLLRWALPGSVLAEAGGAERVERGSLDGFARTVGGGVVAFTVVPEEAPDPGVPATWGMSTPAGRVRRPATIAGIREALDPGRRERFDEEIRHVPGHRLFQRLVMWATPPEAAAQIDAEGDRIGSGDLTGVSEAGEVEH</sequence>
<comment type="caution">
    <text evidence="2">The sequence shown here is derived from an EMBL/GenBank/DDBJ whole genome shotgun (WGS) entry which is preliminary data.</text>
</comment>
<dbReference type="Proteomes" id="UP001291653">
    <property type="component" value="Unassembled WGS sequence"/>
</dbReference>
<protein>
    <submittedName>
        <fullName evidence="2">Uncharacterized protein</fullName>
    </submittedName>
</protein>
<keyword evidence="3" id="KW-1185">Reference proteome</keyword>
<accession>A0ABQ5P6G6</accession>
<organism evidence="2 3">
    <name type="scientific">Streptomyces yaizuensis</name>
    <dbReference type="NCBI Taxonomy" id="2989713"/>
    <lineage>
        <taxon>Bacteria</taxon>
        <taxon>Bacillati</taxon>
        <taxon>Actinomycetota</taxon>
        <taxon>Actinomycetes</taxon>
        <taxon>Kitasatosporales</taxon>
        <taxon>Streptomycetaceae</taxon>
        <taxon>Streptomyces</taxon>
    </lineage>
</organism>
<name>A0ABQ5P6G6_9ACTN</name>
<dbReference type="EMBL" id="BSBI01000013">
    <property type="protein sequence ID" value="GLF98159.1"/>
    <property type="molecule type" value="Genomic_DNA"/>
</dbReference>
<proteinExistence type="predicted"/>